<keyword evidence="3" id="KW-1185">Reference proteome</keyword>
<evidence type="ECO:0000256" key="1">
    <source>
        <dbReference type="SAM" id="Phobius"/>
    </source>
</evidence>
<keyword evidence="1" id="KW-0472">Membrane</keyword>
<protein>
    <submittedName>
        <fullName evidence="2">Uncharacterized protein</fullName>
    </submittedName>
</protein>
<name>A0ABN8XMA6_RANTA</name>
<evidence type="ECO:0000313" key="2">
    <source>
        <dbReference type="EMBL" id="CAI9149397.1"/>
    </source>
</evidence>
<accession>A0ABN8XMA6</accession>
<gene>
    <name evidence="2" type="ORF">MRATA1EN1_LOCUS31015</name>
</gene>
<keyword evidence="1" id="KW-0812">Transmembrane</keyword>
<keyword evidence="1" id="KW-1133">Transmembrane helix</keyword>
<feature type="transmembrane region" description="Helical" evidence="1">
    <location>
        <begin position="218"/>
        <end position="237"/>
    </location>
</feature>
<dbReference type="EMBL" id="CATKSN020000282">
    <property type="protein sequence ID" value="CAI9149397.1"/>
    <property type="molecule type" value="Genomic_DNA"/>
</dbReference>
<reference evidence="2" key="1">
    <citation type="submission" date="2023-04" db="EMBL/GenBank/DDBJ databases">
        <authorList>
            <consortium name="ELIXIR-Norway"/>
        </authorList>
    </citation>
    <scope>NUCLEOTIDE SEQUENCE [LARGE SCALE GENOMIC DNA]</scope>
</reference>
<proteinExistence type="predicted"/>
<evidence type="ECO:0000313" key="3">
    <source>
        <dbReference type="Proteomes" id="UP001176941"/>
    </source>
</evidence>
<sequence>MRLAGTMRSRESSTSWQNVGSRIRLAGHGKTRNTNPVASLAFLASGGYILLIPDHYFARGAAHVSITSTQAIVCKQLQPCLLIPTKQLMLVAEVLPAAAATTASILECDHRAEVFSAAPATASIREGGGRLPLPLLLLRRCASRCRSLLWSILPSRWGSAYPSLLFLRAVAVAVAAVDAVLDRLVRLGTRLLGSVREARSTALHAQCPAFYRSGPYTSVLFCFLGLTAVAMAVDVVVGRRGLRGRLVALLEGSAAWTYGIFGADEHCYDDKDNPNSSSCCAPVTASPSFSPARKCAKGCVVRTAWTDGRRTWHRRIILRRHTLQCSYCQHFLCFSNGFVILFCFFRPQVCEKRSSAV</sequence>
<dbReference type="Proteomes" id="UP001176941">
    <property type="component" value="Unassembled WGS sequence"/>
</dbReference>
<organism evidence="2 3">
    <name type="scientific">Rangifer tarandus platyrhynchus</name>
    <name type="common">Svalbard reindeer</name>
    <dbReference type="NCBI Taxonomy" id="3082113"/>
    <lineage>
        <taxon>Eukaryota</taxon>
        <taxon>Metazoa</taxon>
        <taxon>Chordata</taxon>
        <taxon>Craniata</taxon>
        <taxon>Vertebrata</taxon>
        <taxon>Euteleostomi</taxon>
        <taxon>Mammalia</taxon>
        <taxon>Eutheria</taxon>
        <taxon>Laurasiatheria</taxon>
        <taxon>Artiodactyla</taxon>
        <taxon>Ruminantia</taxon>
        <taxon>Pecora</taxon>
        <taxon>Cervidae</taxon>
        <taxon>Odocoileinae</taxon>
        <taxon>Rangifer</taxon>
    </lineage>
</organism>
<comment type="caution">
    <text evidence="2">The sequence shown here is derived from an EMBL/GenBank/DDBJ whole genome shotgun (WGS) entry which is preliminary data.</text>
</comment>